<dbReference type="InterPro" id="IPR027413">
    <property type="entry name" value="GROEL-like_equatorial_sf"/>
</dbReference>
<dbReference type="GO" id="GO:0042026">
    <property type="term" value="P:protein refolding"/>
    <property type="evidence" value="ECO:0007669"/>
    <property type="project" value="InterPro"/>
</dbReference>
<dbReference type="InterPro" id="IPR000305">
    <property type="entry name" value="GIY-YIG_endonuc"/>
</dbReference>
<dbReference type="FunFam" id="3.50.7.10:FF:000001">
    <property type="entry name" value="60 kDa chaperonin"/>
    <property type="match status" value="1"/>
</dbReference>
<dbReference type="PROSITE" id="PS50164">
    <property type="entry name" value="GIY_YIG"/>
    <property type="match status" value="1"/>
</dbReference>
<keyword evidence="2" id="KW-0143">Chaperone</keyword>
<dbReference type="InterPro" id="IPR002423">
    <property type="entry name" value="Cpn60/GroEL/TCP-1"/>
</dbReference>
<evidence type="ECO:0000256" key="1">
    <source>
        <dbReference type="ARBA" id="ARBA00006607"/>
    </source>
</evidence>
<dbReference type="SUPFAM" id="SSF54849">
    <property type="entry name" value="GroEL-intermediate domain like"/>
    <property type="match status" value="2"/>
</dbReference>
<proteinExistence type="inferred from homology"/>
<dbReference type="Pfam" id="PF00118">
    <property type="entry name" value="Cpn60_TCP1"/>
    <property type="match status" value="1"/>
</dbReference>
<dbReference type="InterPro" id="IPR001844">
    <property type="entry name" value="Cpn60/GroEL"/>
</dbReference>
<name>A0A9P0H4Y0_NEZVI</name>
<evidence type="ECO:0000259" key="4">
    <source>
        <dbReference type="PROSITE" id="PS50164"/>
    </source>
</evidence>
<dbReference type="PANTHER" id="PTHR45633">
    <property type="entry name" value="60 KDA HEAT SHOCK PROTEIN, MITOCHONDRIAL"/>
    <property type="match status" value="1"/>
</dbReference>
<evidence type="ECO:0000313" key="5">
    <source>
        <dbReference type="EMBL" id="CAH1395192.1"/>
    </source>
</evidence>
<reference evidence="5" key="1">
    <citation type="submission" date="2022-01" db="EMBL/GenBank/DDBJ databases">
        <authorList>
            <person name="King R."/>
        </authorList>
    </citation>
    <scope>NUCLEOTIDE SEQUENCE</scope>
</reference>
<protein>
    <recommendedName>
        <fullName evidence="4">GIY-YIG domain-containing protein</fullName>
    </recommendedName>
</protein>
<dbReference type="Proteomes" id="UP001152798">
    <property type="component" value="Chromosome 3"/>
</dbReference>
<sequence>MMQGLDILADAVALTLGPKGRNVILEQYNRPPKITKDGVTVSESIDLKNRFQNIGVKLLQEVAKNTNKKAGDGTSTATVLARSIAKEGLNRFSLGCNPIFLKKGVDRAVEVIEKKLEEISKPVLTQDEIAQIATISANGDKDIGQLIADAMFKVGRHGVIMINAGRMIKDKIEVTKGMKFDKGYISPYFVNTKKSAKVEYRNPYILFCEHKISEAKPLVKALEIALSRKKPLVIIAEDIEGDALTTLVINRIRIGLEVCAVKSPGFGEVRTEILKDMAILTGGEVIGDEAGIFLDEVAAEHFGQASEVIVTKSETFIIKGKGLLPAINQRIAHVDLLISRAKNDFIKEGLEERKARLDSGVAIIYAGGYSEWDVSEKKDRMTDALNATKAAVAEGIVAGGGTALLRCLPAVKEIETDCPDEQLGIDIVANALKVPCYTIAKNAGIEGSVVVNEVVKSALRTAAAIATLFTTTEAVIADTGEKKQDYEEIEEDDSQNQPPIPLYRSLPYIPLLSDRIQKSLRSSIPNLRVAFKNYNKLANIYSNLKDPIPPQHRSNIVYRIPCSTTNCNSAYIGETKNQLKDRIKQHKYSITSKNSTASKLSEHALTSNHTFDFDNTSILATVPNHDKRLLTESVFIQLDYKPLNLKTDKQNLSLAYSQIINILKKSRS</sequence>
<dbReference type="CDD" id="cd03344">
    <property type="entry name" value="GroEL"/>
    <property type="match status" value="1"/>
</dbReference>
<gene>
    <name evidence="5" type="ORF">NEZAVI_LOCUS5508</name>
</gene>
<dbReference type="PRINTS" id="PR00298">
    <property type="entry name" value="CHAPERONIN60"/>
</dbReference>
<dbReference type="InterPro" id="IPR027409">
    <property type="entry name" value="GroEL-like_apical_dom_sf"/>
</dbReference>
<dbReference type="NCBIfam" id="NF009488">
    <property type="entry name" value="PRK12850.1"/>
    <property type="match status" value="1"/>
</dbReference>
<dbReference type="NCBIfam" id="NF000592">
    <property type="entry name" value="PRK00013.1"/>
    <property type="match status" value="1"/>
</dbReference>
<dbReference type="OrthoDB" id="6605412at2759"/>
<dbReference type="Gene3D" id="1.10.560.10">
    <property type="entry name" value="GroEL-like equatorial domain"/>
    <property type="match status" value="1"/>
</dbReference>
<dbReference type="Gene3D" id="3.50.7.10">
    <property type="entry name" value="GroEL"/>
    <property type="match status" value="1"/>
</dbReference>
<organism evidence="5 6">
    <name type="scientific">Nezara viridula</name>
    <name type="common">Southern green stink bug</name>
    <name type="synonym">Cimex viridulus</name>
    <dbReference type="NCBI Taxonomy" id="85310"/>
    <lineage>
        <taxon>Eukaryota</taxon>
        <taxon>Metazoa</taxon>
        <taxon>Ecdysozoa</taxon>
        <taxon>Arthropoda</taxon>
        <taxon>Hexapoda</taxon>
        <taxon>Insecta</taxon>
        <taxon>Pterygota</taxon>
        <taxon>Neoptera</taxon>
        <taxon>Paraneoptera</taxon>
        <taxon>Hemiptera</taxon>
        <taxon>Heteroptera</taxon>
        <taxon>Panheteroptera</taxon>
        <taxon>Pentatomomorpha</taxon>
        <taxon>Pentatomoidea</taxon>
        <taxon>Pentatomidae</taxon>
        <taxon>Pentatominae</taxon>
        <taxon>Nezara</taxon>
    </lineage>
</organism>
<accession>A0A9P0H4Y0</accession>
<dbReference type="SUPFAM" id="SSF48592">
    <property type="entry name" value="GroEL equatorial domain-like"/>
    <property type="match status" value="1"/>
</dbReference>
<dbReference type="Gene3D" id="3.40.1440.10">
    <property type="entry name" value="GIY-YIG endonuclease"/>
    <property type="match status" value="1"/>
</dbReference>
<feature type="domain" description="GIY-YIG" evidence="4">
    <location>
        <begin position="553"/>
        <end position="646"/>
    </location>
</feature>
<evidence type="ECO:0000256" key="3">
    <source>
        <dbReference type="RuleBase" id="RU000418"/>
    </source>
</evidence>
<dbReference type="Gene3D" id="3.30.260.10">
    <property type="entry name" value="TCP-1-like chaperonin intermediate domain"/>
    <property type="match status" value="1"/>
</dbReference>
<dbReference type="NCBIfam" id="NF009487">
    <property type="entry name" value="PRK12849.1"/>
    <property type="match status" value="1"/>
</dbReference>
<dbReference type="GO" id="GO:0005524">
    <property type="term" value="F:ATP binding"/>
    <property type="evidence" value="ECO:0007669"/>
    <property type="project" value="InterPro"/>
</dbReference>
<dbReference type="InterPro" id="IPR027410">
    <property type="entry name" value="TCP-1-like_intermed_sf"/>
</dbReference>
<dbReference type="SUPFAM" id="SSF52029">
    <property type="entry name" value="GroEL apical domain-like"/>
    <property type="match status" value="1"/>
</dbReference>
<dbReference type="InterPro" id="IPR035901">
    <property type="entry name" value="GIY-YIG_endonuc_sf"/>
</dbReference>
<dbReference type="AlphaFoldDB" id="A0A9P0H4Y0"/>
<dbReference type="NCBIfam" id="NF009489">
    <property type="entry name" value="PRK12851.1"/>
    <property type="match status" value="1"/>
</dbReference>
<evidence type="ECO:0000256" key="2">
    <source>
        <dbReference type="ARBA" id="ARBA00023186"/>
    </source>
</evidence>
<keyword evidence="6" id="KW-1185">Reference proteome</keyword>
<comment type="similarity">
    <text evidence="1 3">Belongs to the chaperonin (HSP60) family.</text>
</comment>
<evidence type="ECO:0000313" key="6">
    <source>
        <dbReference type="Proteomes" id="UP001152798"/>
    </source>
</evidence>
<dbReference type="GO" id="GO:0140662">
    <property type="term" value="F:ATP-dependent protein folding chaperone"/>
    <property type="evidence" value="ECO:0007669"/>
    <property type="project" value="InterPro"/>
</dbReference>
<dbReference type="EMBL" id="OV725079">
    <property type="protein sequence ID" value="CAH1395192.1"/>
    <property type="molecule type" value="Genomic_DNA"/>
</dbReference>
<dbReference type="CDD" id="cd10442">
    <property type="entry name" value="GIY-YIG_PLEs"/>
    <property type="match status" value="1"/>
</dbReference>